<feature type="domain" description="RNA polymerase sigma factor 70 region 4 type 2" evidence="8">
    <location>
        <begin position="130"/>
        <end position="181"/>
    </location>
</feature>
<dbReference type="RefSeq" id="WP_068351492.1">
    <property type="nucleotide sequence ID" value="NZ_CP016033.1"/>
</dbReference>
<dbReference type="OrthoDB" id="7041663at2"/>
<organism evidence="9 10">
    <name type="scientific">Erythrobacter neustonensis</name>
    <dbReference type="NCBI Taxonomy" id="1112"/>
    <lineage>
        <taxon>Bacteria</taxon>
        <taxon>Pseudomonadati</taxon>
        <taxon>Pseudomonadota</taxon>
        <taxon>Alphaproteobacteria</taxon>
        <taxon>Sphingomonadales</taxon>
        <taxon>Erythrobacteraceae</taxon>
        <taxon>Erythrobacter/Porphyrobacter group</taxon>
        <taxon>Erythrobacter</taxon>
    </lineage>
</organism>
<reference evidence="9 10" key="1">
    <citation type="submission" date="2016-05" db="EMBL/GenBank/DDBJ databases">
        <title>Compelete Genome Sequence of Bacteriochlorophyll-Synthesizing Bacterium Porphyrobacter neustonensis DSM 9434.</title>
        <authorList>
            <person name="Shi X.-L."/>
            <person name="Wu Y.-H."/>
            <person name="Cheng H."/>
            <person name="Xu L."/>
            <person name="Zhang X.-Q."/>
            <person name="Wang C.-S."/>
            <person name="Xu X.-W."/>
        </authorList>
    </citation>
    <scope>NUCLEOTIDE SEQUENCE [LARGE SCALE GENOMIC DNA]</scope>
    <source>
        <strain evidence="9 10">DSM 9434</strain>
    </source>
</reference>
<proteinExistence type="inferred from homology"/>
<dbReference type="InterPro" id="IPR039425">
    <property type="entry name" value="RNA_pol_sigma-70-like"/>
</dbReference>
<sequence length="194" mass="21814">MSLPLAEGSDAEVVALALIGRQDAYRELLARYREPIYRFIRASTGDAQEALDLTQDTFIAAFSALDGYDRSRPLLTWLRRIALNKCRDWGRRRRLRTMLWRTAPIDAAHDMPDDAIAPDVQTADRAELARVNAAIVRLPARLRETLILRTVEGLGQAETADVLGISEKAVETRLYRARSKLSELLANEGGRKKL</sequence>
<dbReference type="InterPro" id="IPR013325">
    <property type="entry name" value="RNA_pol_sigma_r2"/>
</dbReference>
<keyword evidence="3 6" id="KW-0731">Sigma factor</keyword>
<dbReference type="EMBL" id="CP016033">
    <property type="protein sequence ID" value="ANK13257.1"/>
    <property type="molecule type" value="Genomic_DNA"/>
</dbReference>
<dbReference type="InterPro" id="IPR000838">
    <property type="entry name" value="RNA_pol_sigma70_ECF_CS"/>
</dbReference>
<dbReference type="Gene3D" id="1.10.1740.10">
    <property type="match status" value="1"/>
</dbReference>
<feature type="domain" description="RNA polymerase sigma-70 region 2" evidence="7">
    <location>
        <begin position="29"/>
        <end position="94"/>
    </location>
</feature>
<dbReference type="PANTHER" id="PTHR43133:SF8">
    <property type="entry name" value="RNA POLYMERASE SIGMA FACTOR HI_1459-RELATED"/>
    <property type="match status" value="1"/>
</dbReference>
<keyword evidence="10" id="KW-1185">Reference proteome</keyword>
<accession>A0A192D5U7</accession>
<dbReference type="GO" id="GO:0003677">
    <property type="term" value="F:DNA binding"/>
    <property type="evidence" value="ECO:0007669"/>
    <property type="project" value="UniProtKB-KW"/>
</dbReference>
<dbReference type="NCBIfam" id="TIGR02937">
    <property type="entry name" value="sigma70-ECF"/>
    <property type="match status" value="1"/>
</dbReference>
<evidence type="ECO:0000313" key="9">
    <source>
        <dbReference type="EMBL" id="ANK13257.1"/>
    </source>
</evidence>
<evidence type="ECO:0000259" key="8">
    <source>
        <dbReference type="Pfam" id="PF08281"/>
    </source>
</evidence>
<dbReference type="Pfam" id="PF08281">
    <property type="entry name" value="Sigma70_r4_2"/>
    <property type="match status" value="1"/>
</dbReference>
<dbReference type="Pfam" id="PF04542">
    <property type="entry name" value="Sigma70_r2"/>
    <property type="match status" value="1"/>
</dbReference>
<dbReference type="PROSITE" id="PS01063">
    <property type="entry name" value="SIGMA70_ECF"/>
    <property type="match status" value="1"/>
</dbReference>
<evidence type="ECO:0000259" key="7">
    <source>
        <dbReference type="Pfam" id="PF04542"/>
    </source>
</evidence>
<keyword evidence="5 6" id="KW-0804">Transcription</keyword>
<gene>
    <name evidence="9" type="ORF">A9D12_10225</name>
</gene>
<dbReference type="GO" id="GO:0006352">
    <property type="term" value="P:DNA-templated transcription initiation"/>
    <property type="evidence" value="ECO:0007669"/>
    <property type="project" value="InterPro"/>
</dbReference>
<evidence type="ECO:0000256" key="3">
    <source>
        <dbReference type="ARBA" id="ARBA00023082"/>
    </source>
</evidence>
<comment type="similarity">
    <text evidence="1 6">Belongs to the sigma-70 factor family. ECF subfamily.</text>
</comment>
<dbReference type="GO" id="GO:0016987">
    <property type="term" value="F:sigma factor activity"/>
    <property type="evidence" value="ECO:0007669"/>
    <property type="project" value="UniProtKB-KW"/>
</dbReference>
<keyword evidence="4 6" id="KW-0238">DNA-binding</keyword>
<dbReference type="KEGG" id="pns:A9D12_10225"/>
<dbReference type="InterPro" id="IPR036388">
    <property type="entry name" value="WH-like_DNA-bd_sf"/>
</dbReference>
<evidence type="ECO:0000256" key="1">
    <source>
        <dbReference type="ARBA" id="ARBA00010641"/>
    </source>
</evidence>
<evidence type="ECO:0000313" key="10">
    <source>
        <dbReference type="Proteomes" id="UP000078263"/>
    </source>
</evidence>
<dbReference type="PANTHER" id="PTHR43133">
    <property type="entry name" value="RNA POLYMERASE ECF-TYPE SIGMA FACTO"/>
    <property type="match status" value="1"/>
</dbReference>
<dbReference type="InterPro" id="IPR013249">
    <property type="entry name" value="RNA_pol_sigma70_r4_t2"/>
</dbReference>
<evidence type="ECO:0000256" key="5">
    <source>
        <dbReference type="ARBA" id="ARBA00023163"/>
    </source>
</evidence>
<dbReference type="InterPro" id="IPR007627">
    <property type="entry name" value="RNA_pol_sigma70_r2"/>
</dbReference>
<dbReference type="InterPro" id="IPR014284">
    <property type="entry name" value="RNA_pol_sigma-70_dom"/>
</dbReference>
<dbReference type="Proteomes" id="UP000078263">
    <property type="component" value="Chromosome"/>
</dbReference>
<dbReference type="CDD" id="cd06171">
    <property type="entry name" value="Sigma70_r4"/>
    <property type="match status" value="1"/>
</dbReference>
<keyword evidence="2 6" id="KW-0805">Transcription regulation</keyword>
<protein>
    <recommendedName>
        <fullName evidence="6">RNA polymerase sigma factor</fullName>
    </recommendedName>
</protein>
<dbReference type="SUPFAM" id="SSF88659">
    <property type="entry name" value="Sigma3 and sigma4 domains of RNA polymerase sigma factors"/>
    <property type="match status" value="1"/>
</dbReference>
<name>A0A192D5U7_9SPHN</name>
<dbReference type="SUPFAM" id="SSF88946">
    <property type="entry name" value="Sigma2 domain of RNA polymerase sigma factors"/>
    <property type="match status" value="1"/>
</dbReference>
<dbReference type="STRING" id="1112.A9D12_10225"/>
<evidence type="ECO:0000256" key="2">
    <source>
        <dbReference type="ARBA" id="ARBA00023015"/>
    </source>
</evidence>
<evidence type="ECO:0000256" key="4">
    <source>
        <dbReference type="ARBA" id="ARBA00023125"/>
    </source>
</evidence>
<dbReference type="InterPro" id="IPR013324">
    <property type="entry name" value="RNA_pol_sigma_r3/r4-like"/>
</dbReference>
<dbReference type="AlphaFoldDB" id="A0A192D5U7"/>
<dbReference type="Gene3D" id="1.10.10.10">
    <property type="entry name" value="Winged helix-like DNA-binding domain superfamily/Winged helix DNA-binding domain"/>
    <property type="match status" value="1"/>
</dbReference>
<evidence type="ECO:0000256" key="6">
    <source>
        <dbReference type="RuleBase" id="RU000716"/>
    </source>
</evidence>